<evidence type="ECO:0000259" key="1">
    <source>
        <dbReference type="PROSITE" id="PS51782"/>
    </source>
</evidence>
<organism evidence="2 3">
    <name type="scientific">Peribacillus deserti</name>
    <dbReference type="NCBI Taxonomy" id="673318"/>
    <lineage>
        <taxon>Bacteria</taxon>
        <taxon>Bacillati</taxon>
        <taxon>Bacillota</taxon>
        <taxon>Bacilli</taxon>
        <taxon>Bacillales</taxon>
        <taxon>Bacillaceae</taxon>
        <taxon>Peribacillus</taxon>
    </lineage>
</organism>
<dbReference type="InterPro" id="IPR036779">
    <property type="entry name" value="LysM_dom_sf"/>
</dbReference>
<comment type="caution">
    <text evidence="2">The sequence shown here is derived from an EMBL/GenBank/DDBJ whole genome shotgun (WGS) entry which is preliminary data.</text>
</comment>
<protein>
    <recommendedName>
        <fullName evidence="1">LysM domain-containing protein</fullName>
    </recommendedName>
</protein>
<dbReference type="RefSeq" id="WP_204544014.1">
    <property type="nucleotide sequence ID" value="NZ_JAFBFI010000011.1"/>
</dbReference>
<dbReference type="Gene3D" id="3.10.350.10">
    <property type="entry name" value="LysM domain"/>
    <property type="match status" value="1"/>
</dbReference>
<evidence type="ECO:0000313" key="3">
    <source>
        <dbReference type="Proteomes" id="UP000823486"/>
    </source>
</evidence>
<dbReference type="PROSITE" id="PS51782">
    <property type="entry name" value="LYSM"/>
    <property type="match status" value="1"/>
</dbReference>
<reference evidence="2 3" key="1">
    <citation type="submission" date="2021-01" db="EMBL/GenBank/DDBJ databases">
        <title>Genomic Encyclopedia of Type Strains, Phase IV (KMG-IV): sequencing the most valuable type-strain genomes for metagenomic binning, comparative biology and taxonomic classification.</title>
        <authorList>
            <person name="Goeker M."/>
        </authorList>
    </citation>
    <scope>NUCLEOTIDE SEQUENCE [LARGE SCALE GENOMIC DNA]</scope>
    <source>
        <strain evidence="2 3">DSM 105482</strain>
    </source>
</reference>
<dbReference type="CDD" id="cd00118">
    <property type="entry name" value="LysM"/>
    <property type="match status" value="1"/>
</dbReference>
<accession>A0ABS2QJY2</accession>
<proteinExistence type="predicted"/>
<feature type="domain" description="LysM" evidence="1">
    <location>
        <begin position="56"/>
        <end position="108"/>
    </location>
</feature>
<evidence type="ECO:0000313" key="2">
    <source>
        <dbReference type="EMBL" id="MBM7693315.1"/>
    </source>
</evidence>
<dbReference type="Proteomes" id="UP000823486">
    <property type="component" value="Unassembled WGS sequence"/>
</dbReference>
<dbReference type="InterPro" id="IPR018392">
    <property type="entry name" value="LysM"/>
</dbReference>
<dbReference type="EMBL" id="JAFBFI010000011">
    <property type="protein sequence ID" value="MBM7693315.1"/>
    <property type="molecule type" value="Genomic_DNA"/>
</dbReference>
<keyword evidence="3" id="KW-1185">Reference proteome</keyword>
<gene>
    <name evidence="2" type="ORF">JOC77_002755</name>
</gene>
<sequence length="113" mass="12715">MRRLLYLLSFCFLCFIVYYDLTSGTLPVKSTMAAIALDKKPDPSAPAKNSSDIRHTEIVIKPGDTILSIIEQQEGKINEPIEKIISDFRALNKGKAPEDIQIGKKYKIPVYTQ</sequence>
<name>A0ABS2QJY2_9BACI</name>